<dbReference type="InterPro" id="IPR042197">
    <property type="entry name" value="Apaf_helical"/>
</dbReference>
<keyword evidence="3" id="KW-0611">Plant defense</keyword>
<evidence type="ECO:0000256" key="2">
    <source>
        <dbReference type="ARBA" id="ARBA00022741"/>
    </source>
</evidence>
<name>A0A5N6PKW6_9ASTR</name>
<evidence type="ECO:0000259" key="6">
    <source>
        <dbReference type="Pfam" id="PF23559"/>
    </source>
</evidence>
<dbReference type="PRINTS" id="PR00364">
    <property type="entry name" value="DISEASERSIST"/>
</dbReference>
<dbReference type="Proteomes" id="UP000326396">
    <property type="component" value="Linkage Group LG12"/>
</dbReference>
<dbReference type="InterPro" id="IPR027417">
    <property type="entry name" value="P-loop_NTPase"/>
</dbReference>
<feature type="domain" description="R13L1/DRL21-like LRR repeat region" evidence="7">
    <location>
        <begin position="440"/>
        <end position="568"/>
    </location>
</feature>
<gene>
    <name evidence="8" type="ORF">E3N88_09397</name>
</gene>
<dbReference type="InterPro" id="IPR058922">
    <property type="entry name" value="WHD_DRP"/>
</dbReference>
<feature type="domain" description="Disease resistance protein winged helix" evidence="6">
    <location>
        <begin position="324"/>
        <end position="354"/>
    </location>
</feature>
<dbReference type="OrthoDB" id="5279713at2759"/>
<proteinExistence type="predicted"/>
<organism evidence="8 9">
    <name type="scientific">Mikania micrantha</name>
    <name type="common">bitter vine</name>
    <dbReference type="NCBI Taxonomy" id="192012"/>
    <lineage>
        <taxon>Eukaryota</taxon>
        <taxon>Viridiplantae</taxon>
        <taxon>Streptophyta</taxon>
        <taxon>Embryophyta</taxon>
        <taxon>Tracheophyta</taxon>
        <taxon>Spermatophyta</taxon>
        <taxon>Magnoliopsida</taxon>
        <taxon>eudicotyledons</taxon>
        <taxon>Gunneridae</taxon>
        <taxon>Pentapetalae</taxon>
        <taxon>asterids</taxon>
        <taxon>campanulids</taxon>
        <taxon>Asterales</taxon>
        <taxon>Asteraceae</taxon>
        <taxon>Asteroideae</taxon>
        <taxon>Heliantheae alliance</taxon>
        <taxon>Eupatorieae</taxon>
        <taxon>Mikania</taxon>
    </lineage>
</organism>
<accession>A0A5N6PKW6</accession>
<dbReference type="Pfam" id="PF00931">
    <property type="entry name" value="NB-ARC"/>
    <property type="match status" value="1"/>
</dbReference>
<keyword evidence="1" id="KW-0433">Leucine-rich repeat</keyword>
<evidence type="ECO:0000256" key="3">
    <source>
        <dbReference type="ARBA" id="ARBA00022821"/>
    </source>
</evidence>
<evidence type="ECO:0000256" key="4">
    <source>
        <dbReference type="SAM" id="MobiDB-lite"/>
    </source>
</evidence>
<evidence type="ECO:0000256" key="1">
    <source>
        <dbReference type="ARBA" id="ARBA00022614"/>
    </source>
</evidence>
<dbReference type="InterPro" id="IPR002182">
    <property type="entry name" value="NB-ARC"/>
</dbReference>
<feature type="region of interest" description="Disordered" evidence="4">
    <location>
        <begin position="1"/>
        <end position="28"/>
    </location>
</feature>
<comment type="caution">
    <text evidence="8">The sequence shown here is derived from an EMBL/GenBank/DDBJ whole genome shotgun (WGS) entry which is preliminary data.</text>
</comment>
<dbReference type="Gene3D" id="1.10.8.430">
    <property type="entry name" value="Helical domain of apoptotic protease-activating factors"/>
    <property type="match status" value="1"/>
</dbReference>
<dbReference type="SUPFAM" id="SSF52540">
    <property type="entry name" value="P-loop containing nucleoside triphosphate hydrolases"/>
    <property type="match status" value="1"/>
</dbReference>
<dbReference type="SUPFAM" id="SSF52058">
    <property type="entry name" value="L domain-like"/>
    <property type="match status" value="1"/>
</dbReference>
<evidence type="ECO:0000259" key="5">
    <source>
        <dbReference type="Pfam" id="PF00931"/>
    </source>
</evidence>
<keyword evidence="2" id="KW-0547">Nucleotide-binding</keyword>
<evidence type="ECO:0000313" key="9">
    <source>
        <dbReference type="Proteomes" id="UP000326396"/>
    </source>
</evidence>
<keyword evidence="9" id="KW-1185">Reference proteome</keyword>
<reference evidence="8 9" key="1">
    <citation type="submission" date="2019-05" db="EMBL/GenBank/DDBJ databases">
        <title>Mikania micrantha, genome provides insights into the molecular mechanism of rapid growth.</title>
        <authorList>
            <person name="Liu B."/>
        </authorList>
    </citation>
    <scope>NUCLEOTIDE SEQUENCE [LARGE SCALE GENOMIC DNA]</scope>
    <source>
        <strain evidence="8">NLD-2019</strain>
        <tissue evidence="8">Leaf</tissue>
    </source>
</reference>
<dbReference type="Gene3D" id="3.80.10.10">
    <property type="entry name" value="Ribonuclease Inhibitor"/>
    <property type="match status" value="2"/>
</dbReference>
<dbReference type="PANTHER" id="PTHR36766:SF70">
    <property type="entry name" value="DISEASE RESISTANCE PROTEIN RGA4"/>
    <property type="match status" value="1"/>
</dbReference>
<dbReference type="Pfam" id="PF25019">
    <property type="entry name" value="LRR_R13L1-DRL21"/>
    <property type="match status" value="1"/>
</dbReference>
<dbReference type="Pfam" id="PF23559">
    <property type="entry name" value="WHD_DRP"/>
    <property type="match status" value="1"/>
</dbReference>
<dbReference type="GO" id="GO:0006952">
    <property type="term" value="P:defense response"/>
    <property type="evidence" value="ECO:0007669"/>
    <property type="project" value="UniProtKB-KW"/>
</dbReference>
<sequence>MADDNTRPTPQSLIIKGSGKKESFPMGNTLDSQPVITKGLEEEFFHIRPSVTQGEQNPAWTLRVQEVTPEEWHHLNWGDLMTAHGAATIINEAWKTLGKEPGKRAIKGRYKSIKERGGDRPTTYKTHIKESIRFQRRGEGPYARKEDQNSLRFSLVFHYMFVILCKRHSPDDVWIEDDEKTKWDELREILSCGKEGSIVVITTRSQVTTRMVTTFSNLQHELGFLSKDDSWLLFKHFAFAEGRVNGGDISELEPIGREIVDICKGLPLAIKTLGSSMWSKTSASEWERVKRNTIWEENKILTALKLSCDNLVPYLKRCFAYCGLFPKGYEMEKDDMIQLWIVNGFVPPREGVELYVVEPGVNHVIIPDEASHLSSSFTEFQFSTQDLGKTTSLRNLYKLPERLGFMRKLHHLHIYGCYSLRYRILSWFPVCDDHICGAKIEELGNLNLIEGELEILGLQNVKGGSSEAKSANLSCKRNLLHLGLNWSHTKMFDSDKQVLEGDKQVLEGLEPNRLLKILKISGYEGNIISPSWMANLRNLVEIQLYWCKNCEHLPPTLVRLPNLKFIKMVLMDSLKCFHDEKEEIMFLCLQELDISMCENLVFLPKNIPKLKILKIRSCDKLVSLACSFPNLEVLKVTKYKELGYLPDNLLKLKNLYLNGCNKILSLPKDIQSFKDMKELVILGCKHLSEKCKKHKGEDWSKISHISDIEIEVTST</sequence>
<dbReference type="GO" id="GO:0043531">
    <property type="term" value="F:ADP binding"/>
    <property type="evidence" value="ECO:0007669"/>
    <property type="project" value="InterPro"/>
</dbReference>
<evidence type="ECO:0000313" key="8">
    <source>
        <dbReference type="EMBL" id="KAD6454691.1"/>
    </source>
</evidence>
<dbReference type="InterPro" id="IPR056789">
    <property type="entry name" value="LRR_R13L1-DRL21"/>
</dbReference>
<dbReference type="InterPro" id="IPR032675">
    <property type="entry name" value="LRR_dom_sf"/>
</dbReference>
<dbReference type="EMBL" id="SZYD01000004">
    <property type="protein sequence ID" value="KAD6454691.1"/>
    <property type="molecule type" value="Genomic_DNA"/>
</dbReference>
<dbReference type="AlphaFoldDB" id="A0A5N6PKW6"/>
<dbReference type="PANTHER" id="PTHR36766">
    <property type="entry name" value="PLANT BROAD-SPECTRUM MILDEW RESISTANCE PROTEIN RPW8"/>
    <property type="match status" value="1"/>
</dbReference>
<evidence type="ECO:0000259" key="7">
    <source>
        <dbReference type="Pfam" id="PF25019"/>
    </source>
</evidence>
<feature type="domain" description="NB-ARC" evidence="5">
    <location>
        <begin position="171"/>
        <end position="240"/>
    </location>
</feature>
<protein>
    <submittedName>
        <fullName evidence="8">Uncharacterized protein</fullName>
    </submittedName>
</protein>